<sequence>MKMEALLAQLSYLSDQASSQEKKNFDPGMVEELMELFQTEVYPSWSSLDDEARKAVEAEACRISLEELPHEDHNLRYSLSEPGKEAKQEYSKGK</sequence>
<reference evidence="2 3" key="1">
    <citation type="submission" date="2021-07" db="EMBL/GenBank/DDBJ databases">
        <title>The Aristolochia fimbriata genome: insights into angiosperm evolution, floral development and chemical biosynthesis.</title>
        <authorList>
            <person name="Jiao Y."/>
        </authorList>
    </citation>
    <scope>NUCLEOTIDE SEQUENCE [LARGE SCALE GENOMIC DNA]</scope>
    <source>
        <strain evidence="2">IBCAS-2021</strain>
        <tissue evidence="2">Leaf</tissue>
    </source>
</reference>
<proteinExistence type="predicted"/>
<dbReference type="PANTHER" id="PTHR37707">
    <property type="entry name" value="MATERNAL EFFECT EMBRYO ARREST 9"/>
    <property type="match status" value="1"/>
</dbReference>
<organism evidence="2 3">
    <name type="scientific">Aristolochia fimbriata</name>
    <name type="common">White veined hardy Dutchman's pipe vine</name>
    <dbReference type="NCBI Taxonomy" id="158543"/>
    <lineage>
        <taxon>Eukaryota</taxon>
        <taxon>Viridiplantae</taxon>
        <taxon>Streptophyta</taxon>
        <taxon>Embryophyta</taxon>
        <taxon>Tracheophyta</taxon>
        <taxon>Spermatophyta</taxon>
        <taxon>Magnoliopsida</taxon>
        <taxon>Magnoliidae</taxon>
        <taxon>Piperales</taxon>
        <taxon>Aristolochiaceae</taxon>
        <taxon>Aristolochia</taxon>
    </lineage>
</organism>
<gene>
    <name evidence="2" type="ORF">H6P81_011041</name>
</gene>
<feature type="region of interest" description="Disordered" evidence="1">
    <location>
        <begin position="73"/>
        <end position="94"/>
    </location>
</feature>
<accession>A0AAV7ET98</accession>
<feature type="compositionally biased region" description="Basic and acidic residues" evidence="1">
    <location>
        <begin position="82"/>
        <end position="94"/>
    </location>
</feature>
<evidence type="ECO:0000313" key="3">
    <source>
        <dbReference type="Proteomes" id="UP000825729"/>
    </source>
</evidence>
<dbReference type="Proteomes" id="UP000825729">
    <property type="component" value="Unassembled WGS sequence"/>
</dbReference>
<dbReference type="PANTHER" id="PTHR37707:SF1">
    <property type="entry name" value="MATERNAL EFFECT EMBRYO ARREST 9"/>
    <property type="match status" value="1"/>
</dbReference>
<dbReference type="AlphaFoldDB" id="A0AAV7ET98"/>
<comment type="caution">
    <text evidence="2">The sequence shown here is derived from an EMBL/GenBank/DDBJ whole genome shotgun (WGS) entry which is preliminary data.</text>
</comment>
<evidence type="ECO:0000313" key="2">
    <source>
        <dbReference type="EMBL" id="KAG9451076.1"/>
    </source>
</evidence>
<protein>
    <submittedName>
        <fullName evidence="2">Uncharacterized protein</fullName>
    </submittedName>
</protein>
<name>A0AAV7ET98_ARIFI</name>
<keyword evidence="3" id="KW-1185">Reference proteome</keyword>
<dbReference type="EMBL" id="JAINDJ010000004">
    <property type="protein sequence ID" value="KAG9451076.1"/>
    <property type="molecule type" value="Genomic_DNA"/>
</dbReference>
<evidence type="ECO:0000256" key="1">
    <source>
        <dbReference type="SAM" id="MobiDB-lite"/>
    </source>
</evidence>